<organism evidence="3 4">
    <name type="scientific">Mesorhizobium montanum</name>
    <dbReference type="NCBI Taxonomy" id="3072323"/>
    <lineage>
        <taxon>Bacteria</taxon>
        <taxon>Pseudomonadati</taxon>
        <taxon>Pseudomonadota</taxon>
        <taxon>Alphaproteobacteria</taxon>
        <taxon>Hyphomicrobiales</taxon>
        <taxon>Phyllobacteriaceae</taxon>
        <taxon>Mesorhizobium</taxon>
    </lineage>
</organism>
<protein>
    <submittedName>
        <fullName evidence="3">CsbD family protein</fullName>
    </submittedName>
</protein>
<evidence type="ECO:0000313" key="3">
    <source>
        <dbReference type="EMBL" id="MDX8526263.1"/>
    </source>
</evidence>
<dbReference type="InterPro" id="IPR036629">
    <property type="entry name" value="YjbJ_sf"/>
</dbReference>
<evidence type="ECO:0000256" key="1">
    <source>
        <dbReference type="ARBA" id="ARBA00009129"/>
    </source>
</evidence>
<accession>A0ABU4ZLL7</accession>
<dbReference type="EMBL" id="JAVIJF010000012">
    <property type="protein sequence ID" value="MDX8526263.1"/>
    <property type="molecule type" value="Genomic_DNA"/>
</dbReference>
<dbReference type="Gene3D" id="1.10.1470.10">
    <property type="entry name" value="YjbJ"/>
    <property type="match status" value="1"/>
</dbReference>
<gene>
    <name evidence="3" type="ORF">RFM68_17310</name>
</gene>
<dbReference type="RefSeq" id="WP_320234219.1">
    <property type="nucleotide sequence ID" value="NZ_JAVIJF010000012.1"/>
</dbReference>
<sequence>MVNMDQIAGLAKQIKGSIRQSIGKATGNRLMQIRGMADKSAGQVQKACGDMKAMLKKAM</sequence>
<dbReference type="Proteomes" id="UP001276840">
    <property type="component" value="Unassembled WGS sequence"/>
</dbReference>
<dbReference type="Pfam" id="PF05532">
    <property type="entry name" value="CsbD"/>
    <property type="match status" value="1"/>
</dbReference>
<keyword evidence="4" id="KW-1185">Reference proteome</keyword>
<comment type="caution">
    <text evidence="3">The sequence shown here is derived from an EMBL/GenBank/DDBJ whole genome shotgun (WGS) entry which is preliminary data.</text>
</comment>
<dbReference type="InterPro" id="IPR008462">
    <property type="entry name" value="CsbD"/>
</dbReference>
<feature type="domain" description="CsbD-like" evidence="2">
    <location>
        <begin position="5"/>
        <end position="53"/>
    </location>
</feature>
<evidence type="ECO:0000259" key="2">
    <source>
        <dbReference type="Pfam" id="PF05532"/>
    </source>
</evidence>
<evidence type="ECO:0000313" key="4">
    <source>
        <dbReference type="Proteomes" id="UP001276840"/>
    </source>
</evidence>
<proteinExistence type="inferred from homology"/>
<name>A0ABU4ZLL7_9HYPH</name>
<dbReference type="SUPFAM" id="SSF69047">
    <property type="entry name" value="Hypothetical protein YjbJ"/>
    <property type="match status" value="1"/>
</dbReference>
<reference evidence="3 4" key="1">
    <citation type="submission" date="2023-08" db="EMBL/GenBank/DDBJ databases">
        <title>Implementing the SeqCode for naming new Mesorhizobium species isolated from Vachellia karroo root nodules.</title>
        <authorList>
            <person name="Van Lill M."/>
        </authorList>
    </citation>
    <scope>NUCLEOTIDE SEQUENCE [LARGE SCALE GENOMIC DNA]</scope>
    <source>
        <strain evidence="3 4">MSK 1335</strain>
    </source>
</reference>
<comment type="similarity">
    <text evidence="1">Belongs to the UPF0337 (CsbD) family.</text>
</comment>